<dbReference type="GO" id="GO:0010181">
    <property type="term" value="F:FMN binding"/>
    <property type="evidence" value="ECO:0007669"/>
    <property type="project" value="TreeGrafter"/>
</dbReference>
<protein>
    <submittedName>
        <fullName evidence="2">NAD(P)H-dependent oxidoreductase</fullName>
    </submittedName>
</protein>
<accession>A0A9X3ULT2</accession>
<name>A0A9X3ULT2_9HYPH</name>
<comment type="caution">
    <text evidence="2">The sequence shown here is derived from an EMBL/GenBank/DDBJ whole genome shotgun (WGS) entry which is preliminary data.</text>
</comment>
<dbReference type="PANTHER" id="PTHR30543:SF21">
    <property type="entry name" value="NAD(P)H-DEPENDENT FMN REDUCTASE LOT6"/>
    <property type="match status" value="1"/>
</dbReference>
<dbReference type="InterPro" id="IPR050712">
    <property type="entry name" value="NAD(P)H-dep_reductase"/>
</dbReference>
<organism evidence="2 3">
    <name type="scientific">Hoeflea prorocentri</name>
    <dbReference type="NCBI Taxonomy" id="1922333"/>
    <lineage>
        <taxon>Bacteria</taxon>
        <taxon>Pseudomonadati</taxon>
        <taxon>Pseudomonadota</taxon>
        <taxon>Alphaproteobacteria</taxon>
        <taxon>Hyphomicrobiales</taxon>
        <taxon>Rhizobiaceae</taxon>
        <taxon>Hoeflea</taxon>
    </lineage>
</organism>
<evidence type="ECO:0000313" key="2">
    <source>
        <dbReference type="EMBL" id="MDA5400908.1"/>
    </source>
</evidence>
<dbReference type="Proteomes" id="UP001151234">
    <property type="component" value="Unassembled WGS sequence"/>
</dbReference>
<dbReference type="Gene3D" id="3.40.50.360">
    <property type="match status" value="1"/>
</dbReference>
<dbReference type="SUPFAM" id="SSF52218">
    <property type="entry name" value="Flavoproteins"/>
    <property type="match status" value="1"/>
</dbReference>
<dbReference type="GO" id="GO:0016491">
    <property type="term" value="F:oxidoreductase activity"/>
    <property type="evidence" value="ECO:0007669"/>
    <property type="project" value="InterPro"/>
</dbReference>
<evidence type="ECO:0000313" key="3">
    <source>
        <dbReference type="Proteomes" id="UP001151234"/>
    </source>
</evidence>
<keyword evidence="3" id="KW-1185">Reference proteome</keyword>
<evidence type="ECO:0000259" key="1">
    <source>
        <dbReference type="Pfam" id="PF03358"/>
    </source>
</evidence>
<sequence length="200" mass="20978">MTDGQTAGPRILVFAGSVKKTSINARLADSAQNALTELGAAVTRVSLADYDMPLVNEDLKNNEGIPDAAMDLGRVVAAHDGVFIASPEYNASIPPLVKNTVDWISLIREIDGQAAKPWQGRYVALGAASNGKLGGIRSLYQLRAVMMAVGCQVITEQCAVGGASDALGADGTIADERTMALLGRTCKSLVDHCKRHALSV</sequence>
<dbReference type="AlphaFoldDB" id="A0A9X3ULT2"/>
<dbReference type="EMBL" id="JAPJZI010000001">
    <property type="protein sequence ID" value="MDA5400908.1"/>
    <property type="molecule type" value="Genomic_DNA"/>
</dbReference>
<dbReference type="InterPro" id="IPR029039">
    <property type="entry name" value="Flavoprotein-like_sf"/>
</dbReference>
<dbReference type="RefSeq" id="WP_267992726.1">
    <property type="nucleotide sequence ID" value="NZ_JAPJZI010000001.1"/>
</dbReference>
<dbReference type="Pfam" id="PF03358">
    <property type="entry name" value="FMN_red"/>
    <property type="match status" value="1"/>
</dbReference>
<reference evidence="2" key="1">
    <citation type="submission" date="2022-11" db="EMBL/GenBank/DDBJ databases">
        <title>Draft genome sequence of Hoeflea poritis E7-10 and Hoeflea prorocentri PM5-8, separated from scleractinian coral Porites lutea and marine dinoflagellate.</title>
        <authorList>
            <person name="Zhang G."/>
            <person name="Wei Q."/>
            <person name="Cai L."/>
        </authorList>
    </citation>
    <scope>NUCLEOTIDE SEQUENCE</scope>
    <source>
        <strain evidence="2">PM5-8</strain>
    </source>
</reference>
<feature type="domain" description="NADPH-dependent FMN reductase-like" evidence="1">
    <location>
        <begin position="9"/>
        <end position="163"/>
    </location>
</feature>
<proteinExistence type="predicted"/>
<dbReference type="InterPro" id="IPR005025">
    <property type="entry name" value="FMN_Rdtase-like_dom"/>
</dbReference>
<gene>
    <name evidence="2" type="ORF">OQ273_20210</name>
</gene>
<dbReference type="PANTHER" id="PTHR30543">
    <property type="entry name" value="CHROMATE REDUCTASE"/>
    <property type="match status" value="1"/>
</dbReference>
<dbReference type="GO" id="GO:0005829">
    <property type="term" value="C:cytosol"/>
    <property type="evidence" value="ECO:0007669"/>
    <property type="project" value="TreeGrafter"/>
</dbReference>